<evidence type="ECO:0000313" key="2">
    <source>
        <dbReference type="RefSeq" id="XP_075102573.1"/>
    </source>
</evidence>
<accession>A0AC58TZC2</accession>
<name>A0AC58TZC2_TOBAC</name>
<organism evidence="1 2">
    <name type="scientific">Nicotiana tabacum</name>
    <name type="common">Common tobacco</name>
    <dbReference type="NCBI Taxonomy" id="4097"/>
    <lineage>
        <taxon>Eukaryota</taxon>
        <taxon>Viridiplantae</taxon>
        <taxon>Streptophyta</taxon>
        <taxon>Embryophyta</taxon>
        <taxon>Tracheophyta</taxon>
        <taxon>Spermatophyta</taxon>
        <taxon>Magnoliopsida</taxon>
        <taxon>eudicotyledons</taxon>
        <taxon>Gunneridae</taxon>
        <taxon>Pentapetalae</taxon>
        <taxon>asterids</taxon>
        <taxon>lamiids</taxon>
        <taxon>Solanales</taxon>
        <taxon>Solanaceae</taxon>
        <taxon>Nicotianoideae</taxon>
        <taxon>Nicotianeae</taxon>
        <taxon>Nicotiana</taxon>
    </lineage>
</organism>
<proteinExistence type="predicted"/>
<sequence>MELKVTCIRSDQGIEFDNAKFDEFCNENGITHNFSSPRTPQQNDVVEKKKNRTLEDMAQTMLIDNGIAKKFLGRSNKHCLLLGEQVYDQDQLGKFDTKSDEGIFLGYSSQSKAYKVYNKRTQCVEESVHVLFNETPSSNKGRNSDDQDNEPLLVPGEISYISNGKAALMSQMKETGEDNATSSSTSQEEPGTSITTTKVEERVGDAVQGTLQTRPKAKNSLVFSIFMSHIEPKNIKEALKDADWITAMQEELHQFERNKVIWWSRRAHLE</sequence>
<evidence type="ECO:0000313" key="1">
    <source>
        <dbReference type="Proteomes" id="UP000790787"/>
    </source>
</evidence>
<dbReference type="RefSeq" id="XP_075102573.1">
    <property type="nucleotide sequence ID" value="XM_075246472.1"/>
</dbReference>
<keyword evidence="1" id="KW-1185">Reference proteome</keyword>
<protein>
    <submittedName>
        <fullName evidence="2">Uncharacterized protein LOC142177505</fullName>
    </submittedName>
</protein>
<reference evidence="1" key="1">
    <citation type="journal article" date="2014" name="Nat. Commun.">
        <title>The tobacco genome sequence and its comparison with those of tomato and potato.</title>
        <authorList>
            <person name="Sierro N."/>
            <person name="Battey J.N."/>
            <person name="Ouadi S."/>
            <person name="Bakaher N."/>
            <person name="Bovet L."/>
            <person name="Willig A."/>
            <person name="Goepfert S."/>
            <person name="Peitsch M.C."/>
            <person name="Ivanov N.V."/>
        </authorList>
    </citation>
    <scope>NUCLEOTIDE SEQUENCE [LARGE SCALE GENOMIC DNA]</scope>
</reference>
<reference evidence="2" key="2">
    <citation type="submission" date="2025-08" db="UniProtKB">
        <authorList>
            <consortium name="RefSeq"/>
        </authorList>
    </citation>
    <scope>IDENTIFICATION</scope>
    <source>
        <tissue evidence="2">Leaf</tissue>
    </source>
</reference>
<dbReference type="Proteomes" id="UP000790787">
    <property type="component" value="Chromosome 3"/>
</dbReference>
<gene>
    <name evidence="2" type="primary">LOC142177505</name>
</gene>